<comment type="caution">
    <text evidence="6">The sequence shown here is derived from an EMBL/GenBank/DDBJ whole genome shotgun (WGS) entry which is preliminary data.</text>
</comment>
<organism evidence="6 7">
    <name type="scientific">Phomopsis amygdali</name>
    <name type="common">Fusicoccum amygdali</name>
    <dbReference type="NCBI Taxonomy" id="1214568"/>
    <lineage>
        <taxon>Eukaryota</taxon>
        <taxon>Fungi</taxon>
        <taxon>Dikarya</taxon>
        <taxon>Ascomycota</taxon>
        <taxon>Pezizomycotina</taxon>
        <taxon>Sordariomycetes</taxon>
        <taxon>Sordariomycetidae</taxon>
        <taxon>Diaporthales</taxon>
        <taxon>Diaporthaceae</taxon>
        <taxon>Diaporthe</taxon>
    </lineage>
</organism>
<evidence type="ECO:0000259" key="5">
    <source>
        <dbReference type="PROSITE" id="PS51387"/>
    </source>
</evidence>
<protein>
    <recommendedName>
        <fullName evidence="5">FAD-binding PCMH-type domain-containing protein</fullName>
    </recommendedName>
</protein>
<accession>A0AAD9VYK4</accession>
<sequence length="477" mass="51748">MASVQPSLVCPQAQSLVAAGLQSRILLPTDAEYTSRNGSYWCNNAKLKPACIVQPRSSSEVAQALLALAKAHQAFAVRGGGHMNWAGSNNINDGVTIDLGFLQSTHYDHNTQIAHLEPGAKWKDVYAELEKHGRAVVGAREAECGVGGFLLGGGCSYHTPSHGFACDNILSYEVVLADGRIVNADPEGEHKDLFRALKGGGNNFGIVTSFRMGTIPSGPIWGGLALRSLDILPAGADAMVDFTQNHEEDQDSNLQLIVGHQPRFGGDVVITLCNNMAAVENPPALQRTLTLPETMNNFKTTTLQEMLTYTSLPTSFHNVWFTMTFKSDSAIIQRAAELHHQLAKDLQAKVPDGDFTSHVAFQPLPRLFVERSLAVNPSGNVLGLEKNKNDAILMQASASVRTPELEEWVRPKVRDIVEGVQSFAATIDGGVIPWIYLNYAHSSQDVLQSYGAENIQVLRKAASKYDPEGVFQKFCPG</sequence>
<dbReference type="Pfam" id="PF01565">
    <property type="entry name" value="FAD_binding_4"/>
    <property type="match status" value="1"/>
</dbReference>
<dbReference type="GO" id="GO:0016491">
    <property type="term" value="F:oxidoreductase activity"/>
    <property type="evidence" value="ECO:0007669"/>
    <property type="project" value="UniProtKB-KW"/>
</dbReference>
<name>A0AAD9VYK4_PHOAM</name>
<keyword evidence="7" id="KW-1185">Reference proteome</keyword>
<dbReference type="InterPro" id="IPR016169">
    <property type="entry name" value="FAD-bd_PCMH_sub2"/>
</dbReference>
<comment type="similarity">
    <text evidence="1">Belongs to the oxygen-dependent FAD-linked oxidoreductase family.</text>
</comment>
<evidence type="ECO:0000256" key="2">
    <source>
        <dbReference type="ARBA" id="ARBA00022630"/>
    </source>
</evidence>
<feature type="domain" description="FAD-binding PCMH-type" evidence="5">
    <location>
        <begin position="45"/>
        <end position="217"/>
    </location>
</feature>
<dbReference type="PROSITE" id="PS51387">
    <property type="entry name" value="FAD_PCMH"/>
    <property type="match status" value="1"/>
</dbReference>
<dbReference type="InterPro" id="IPR016166">
    <property type="entry name" value="FAD-bd_PCMH"/>
</dbReference>
<proteinExistence type="inferred from homology"/>
<evidence type="ECO:0000313" key="7">
    <source>
        <dbReference type="Proteomes" id="UP001265746"/>
    </source>
</evidence>
<dbReference type="AlphaFoldDB" id="A0AAD9VYK4"/>
<dbReference type="SUPFAM" id="SSF56176">
    <property type="entry name" value="FAD-binding/transporter-associated domain-like"/>
    <property type="match status" value="1"/>
</dbReference>
<evidence type="ECO:0000256" key="1">
    <source>
        <dbReference type="ARBA" id="ARBA00005466"/>
    </source>
</evidence>
<reference evidence="6" key="1">
    <citation type="submission" date="2023-06" db="EMBL/GenBank/DDBJ databases">
        <authorList>
            <person name="Noh H."/>
        </authorList>
    </citation>
    <scope>NUCLEOTIDE SEQUENCE</scope>
    <source>
        <strain evidence="6">DUCC20226</strain>
    </source>
</reference>
<dbReference type="PANTHER" id="PTHR42973">
    <property type="entry name" value="BINDING OXIDOREDUCTASE, PUTATIVE (AFU_ORTHOLOGUE AFUA_1G17690)-RELATED"/>
    <property type="match status" value="1"/>
</dbReference>
<dbReference type="InterPro" id="IPR036318">
    <property type="entry name" value="FAD-bd_PCMH-like_sf"/>
</dbReference>
<dbReference type="Proteomes" id="UP001265746">
    <property type="component" value="Unassembled WGS sequence"/>
</dbReference>
<dbReference type="Gene3D" id="3.30.465.10">
    <property type="match status" value="1"/>
</dbReference>
<dbReference type="InterPro" id="IPR006094">
    <property type="entry name" value="Oxid_FAD_bind_N"/>
</dbReference>
<dbReference type="PANTHER" id="PTHR42973:SF53">
    <property type="entry name" value="FAD-BINDING PCMH-TYPE DOMAIN-CONTAINING PROTEIN-RELATED"/>
    <property type="match status" value="1"/>
</dbReference>
<dbReference type="GO" id="GO:0071949">
    <property type="term" value="F:FAD binding"/>
    <property type="evidence" value="ECO:0007669"/>
    <property type="project" value="InterPro"/>
</dbReference>
<dbReference type="EMBL" id="JAUJFL010000007">
    <property type="protein sequence ID" value="KAK2599631.1"/>
    <property type="molecule type" value="Genomic_DNA"/>
</dbReference>
<evidence type="ECO:0000256" key="3">
    <source>
        <dbReference type="ARBA" id="ARBA00022827"/>
    </source>
</evidence>
<dbReference type="InterPro" id="IPR050416">
    <property type="entry name" value="FAD-linked_Oxidoreductase"/>
</dbReference>
<evidence type="ECO:0000256" key="4">
    <source>
        <dbReference type="ARBA" id="ARBA00023002"/>
    </source>
</evidence>
<evidence type="ECO:0000313" key="6">
    <source>
        <dbReference type="EMBL" id="KAK2599631.1"/>
    </source>
</evidence>
<gene>
    <name evidence="6" type="ORF">N8I77_011369</name>
</gene>
<keyword evidence="3" id="KW-0274">FAD</keyword>
<keyword evidence="2" id="KW-0285">Flavoprotein</keyword>
<keyword evidence="4" id="KW-0560">Oxidoreductase</keyword>